<feature type="region of interest" description="Disordered" evidence="1">
    <location>
        <begin position="90"/>
        <end position="121"/>
    </location>
</feature>
<feature type="compositionally biased region" description="Low complexity" evidence="1">
    <location>
        <begin position="8"/>
        <end position="19"/>
    </location>
</feature>
<name>A0A6A6PPS1_9PEZI</name>
<evidence type="ECO:0000256" key="1">
    <source>
        <dbReference type="SAM" id="MobiDB-lite"/>
    </source>
</evidence>
<keyword evidence="3" id="KW-1185">Reference proteome</keyword>
<dbReference type="OrthoDB" id="10251048at2759"/>
<dbReference type="GeneID" id="54475030"/>
<gene>
    <name evidence="2" type="ORF">BDY17DRAFT_300237</name>
</gene>
<dbReference type="Proteomes" id="UP000799767">
    <property type="component" value="Unassembled WGS sequence"/>
</dbReference>
<organism evidence="2 3">
    <name type="scientific">Neohortaea acidophila</name>
    <dbReference type="NCBI Taxonomy" id="245834"/>
    <lineage>
        <taxon>Eukaryota</taxon>
        <taxon>Fungi</taxon>
        <taxon>Dikarya</taxon>
        <taxon>Ascomycota</taxon>
        <taxon>Pezizomycotina</taxon>
        <taxon>Dothideomycetes</taxon>
        <taxon>Dothideomycetidae</taxon>
        <taxon>Mycosphaerellales</taxon>
        <taxon>Teratosphaeriaceae</taxon>
        <taxon>Neohortaea</taxon>
    </lineage>
</organism>
<dbReference type="AlphaFoldDB" id="A0A6A6PPS1"/>
<evidence type="ECO:0000313" key="2">
    <source>
        <dbReference type="EMBL" id="KAF2482079.1"/>
    </source>
</evidence>
<proteinExistence type="predicted"/>
<dbReference type="EMBL" id="MU001637">
    <property type="protein sequence ID" value="KAF2482079.1"/>
    <property type="molecule type" value="Genomic_DNA"/>
</dbReference>
<sequence>MAAHKPQTTPSSASSTSRSHLPGPIGPPSKTQSKSQQQRTPSFNTTTTRLLIPVLENLAAYVQGPIDKRRDYFSQWSTAPEWAVDTSDTGNDSFFDKDWGTPPARVGRDPRYRSMSRSWSSEHVPVSSAGRRFASFDAAGGVGGVYGGGIDRRFGFAGR</sequence>
<feature type="region of interest" description="Disordered" evidence="1">
    <location>
        <begin position="1"/>
        <end position="47"/>
    </location>
</feature>
<accession>A0A6A6PPS1</accession>
<protein>
    <submittedName>
        <fullName evidence="2">Uncharacterized protein</fullName>
    </submittedName>
</protein>
<reference evidence="2" key="1">
    <citation type="journal article" date="2020" name="Stud. Mycol.">
        <title>101 Dothideomycetes genomes: a test case for predicting lifestyles and emergence of pathogens.</title>
        <authorList>
            <person name="Haridas S."/>
            <person name="Albert R."/>
            <person name="Binder M."/>
            <person name="Bloem J."/>
            <person name="Labutti K."/>
            <person name="Salamov A."/>
            <person name="Andreopoulos B."/>
            <person name="Baker S."/>
            <person name="Barry K."/>
            <person name="Bills G."/>
            <person name="Bluhm B."/>
            <person name="Cannon C."/>
            <person name="Castanera R."/>
            <person name="Culley D."/>
            <person name="Daum C."/>
            <person name="Ezra D."/>
            <person name="Gonzalez J."/>
            <person name="Henrissat B."/>
            <person name="Kuo A."/>
            <person name="Liang C."/>
            <person name="Lipzen A."/>
            <person name="Lutzoni F."/>
            <person name="Magnuson J."/>
            <person name="Mondo S."/>
            <person name="Nolan M."/>
            <person name="Ohm R."/>
            <person name="Pangilinan J."/>
            <person name="Park H.-J."/>
            <person name="Ramirez L."/>
            <person name="Alfaro M."/>
            <person name="Sun H."/>
            <person name="Tritt A."/>
            <person name="Yoshinaga Y."/>
            <person name="Zwiers L.-H."/>
            <person name="Turgeon B."/>
            <person name="Goodwin S."/>
            <person name="Spatafora J."/>
            <person name="Crous P."/>
            <person name="Grigoriev I."/>
        </authorList>
    </citation>
    <scope>NUCLEOTIDE SEQUENCE</scope>
    <source>
        <strain evidence="2">CBS 113389</strain>
    </source>
</reference>
<dbReference type="RefSeq" id="XP_033588649.1">
    <property type="nucleotide sequence ID" value="XM_033734028.1"/>
</dbReference>
<evidence type="ECO:0000313" key="3">
    <source>
        <dbReference type="Proteomes" id="UP000799767"/>
    </source>
</evidence>
<feature type="compositionally biased region" description="Low complexity" evidence="1">
    <location>
        <begin position="28"/>
        <end position="42"/>
    </location>
</feature>